<dbReference type="Pfam" id="PF00046">
    <property type="entry name" value="Homeodomain"/>
    <property type="match status" value="1"/>
</dbReference>
<accession>A0A6J1CW56</accession>
<gene>
    <name evidence="7 8" type="primary">LOC111014769</name>
</gene>
<dbReference type="InterPro" id="IPR009057">
    <property type="entry name" value="Homeodomain-like_sf"/>
</dbReference>
<keyword evidence="6" id="KW-1185">Reference proteome</keyword>
<feature type="region of interest" description="Disordered" evidence="4">
    <location>
        <begin position="156"/>
        <end position="188"/>
    </location>
</feature>
<feature type="compositionally biased region" description="Basic and acidic residues" evidence="4">
    <location>
        <begin position="177"/>
        <end position="186"/>
    </location>
</feature>
<dbReference type="OrthoDB" id="6159439at2759"/>
<dbReference type="GO" id="GO:0003677">
    <property type="term" value="F:DNA binding"/>
    <property type="evidence" value="ECO:0007669"/>
    <property type="project" value="UniProtKB-UniRule"/>
</dbReference>
<dbReference type="GO" id="GO:0003700">
    <property type="term" value="F:DNA-binding transcription factor activity"/>
    <property type="evidence" value="ECO:0007669"/>
    <property type="project" value="InterPro"/>
</dbReference>
<feature type="domain" description="Homeobox" evidence="5">
    <location>
        <begin position="94"/>
        <end position="159"/>
    </location>
</feature>
<keyword evidence="2 3" id="KW-0539">Nucleus</keyword>
<evidence type="ECO:0000256" key="2">
    <source>
        <dbReference type="PROSITE-ProRule" id="PRU00108"/>
    </source>
</evidence>
<evidence type="ECO:0000259" key="5">
    <source>
        <dbReference type="PROSITE" id="PS50071"/>
    </source>
</evidence>
<dbReference type="Gene3D" id="1.10.10.60">
    <property type="entry name" value="Homeodomain-like"/>
    <property type="match status" value="1"/>
</dbReference>
<dbReference type="CDD" id="cd00086">
    <property type="entry name" value="homeodomain"/>
    <property type="match status" value="1"/>
</dbReference>
<dbReference type="RefSeq" id="XP_022145282.1">
    <property type="nucleotide sequence ID" value="XM_022289590.1"/>
</dbReference>
<evidence type="ECO:0000313" key="7">
    <source>
        <dbReference type="RefSeq" id="XP_022145280.1"/>
    </source>
</evidence>
<sequence length="278" mass="31518">MMEWEKAEQQNPYHHQNPPLHLTGTTTAAAAGALYVKVMTDDQLETLRKQIAVYATICEQLVEMHKTLTAHHDLTGMRLGNMYCEPLMTSSGHKITSRQRWTPTPVQLQILERIFEQGNGTPSKQKIKEITSELGQHGQISESNVYNWFQNRRARSKRKQQNTAPAYAESEVETDVESPKDKKTRPVDFQSLQTSAPLGEDMCFQSPDQMSSELHFLDPNTNKADATFPSNGSLKPARSFSQMSFYEAGNEQLTGKIETPENYSLYQHAEGYSMSERP</sequence>
<protein>
    <submittedName>
        <fullName evidence="7 8">WUSCHEL-related homeobox 13 isoform X1</fullName>
    </submittedName>
</protein>
<dbReference type="PROSITE" id="PS50071">
    <property type="entry name" value="HOMEOBOX_2"/>
    <property type="match status" value="1"/>
</dbReference>
<proteinExistence type="predicted"/>
<dbReference type="SUPFAM" id="SSF46689">
    <property type="entry name" value="Homeodomain-like"/>
    <property type="match status" value="1"/>
</dbReference>
<feature type="region of interest" description="Disordered" evidence="4">
    <location>
        <begin position="251"/>
        <end position="278"/>
    </location>
</feature>
<keyword evidence="2 3" id="KW-0238">DNA-binding</keyword>
<evidence type="ECO:0000256" key="3">
    <source>
        <dbReference type="RuleBase" id="RU000682"/>
    </source>
</evidence>
<reference evidence="7 8" key="1">
    <citation type="submission" date="2025-04" db="UniProtKB">
        <authorList>
            <consortium name="RefSeq"/>
        </authorList>
    </citation>
    <scope>IDENTIFICATION</scope>
    <source>
        <strain evidence="7 8">OHB3-1</strain>
    </source>
</reference>
<evidence type="ECO:0000256" key="4">
    <source>
        <dbReference type="SAM" id="MobiDB-lite"/>
    </source>
</evidence>
<comment type="subcellular location">
    <subcellularLocation>
        <location evidence="1 2 3">Nucleus</location>
    </subcellularLocation>
</comment>
<dbReference type="GO" id="GO:0005634">
    <property type="term" value="C:nucleus"/>
    <property type="evidence" value="ECO:0007669"/>
    <property type="project" value="UniProtKB-SubCell"/>
</dbReference>
<dbReference type="PANTHER" id="PTHR46777">
    <property type="entry name" value="WUSCHEL-RELATED HOMEOBOX 13"/>
    <property type="match status" value="1"/>
</dbReference>
<evidence type="ECO:0000256" key="1">
    <source>
        <dbReference type="ARBA" id="ARBA00004123"/>
    </source>
</evidence>
<dbReference type="GeneID" id="111014769"/>
<dbReference type="SMART" id="SM00389">
    <property type="entry name" value="HOX"/>
    <property type="match status" value="1"/>
</dbReference>
<dbReference type="KEGG" id="mcha:111014769"/>
<dbReference type="AlphaFoldDB" id="A0A6J1CW56"/>
<dbReference type="InterPro" id="IPR044559">
    <property type="entry name" value="WOX13-like"/>
</dbReference>
<dbReference type="RefSeq" id="XP_022145280.1">
    <property type="nucleotide sequence ID" value="XM_022289588.1"/>
</dbReference>
<organism evidence="6 8">
    <name type="scientific">Momordica charantia</name>
    <name type="common">Bitter gourd</name>
    <name type="synonym">Balsam pear</name>
    <dbReference type="NCBI Taxonomy" id="3673"/>
    <lineage>
        <taxon>Eukaryota</taxon>
        <taxon>Viridiplantae</taxon>
        <taxon>Streptophyta</taxon>
        <taxon>Embryophyta</taxon>
        <taxon>Tracheophyta</taxon>
        <taxon>Spermatophyta</taxon>
        <taxon>Magnoliopsida</taxon>
        <taxon>eudicotyledons</taxon>
        <taxon>Gunneridae</taxon>
        <taxon>Pentapetalae</taxon>
        <taxon>rosids</taxon>
        <taxon>fabids</taxon>
        <taxon>Cucurbitales</taxon>
        <taxon>Cucurbitaceae</taxon>
        <taxon>Momordiceae</taxon>
        <taxon>Momordica</taxon>
    </lineage>
</organism>
<evidence type="ECO:0000313" key="8">
    <source>
        <dbReference type="RefSeq" id="XP_022145282.1"/>
    </source>
</evidence>
<feature type="region of interest" description="Disordered" evidence="4">
    <location>
        <begin position="212"/>
        <end position="235"/>
    </location>
</feature>
<name>A0A6J1CW56_MOMCH</name>
<dbReference type="PANTHER" id="PTHR46777:SF5">
    <property type="entry name" value="WUSCHEL-RELATED HOMEOBOX 13"/>
    <property type="match status" value="1"/>
</dbReference>
<feature type="compositionally biased region" description="Polar residues" evidence="4">
    <location>
        <begin position="219"/>
        <end position="235"/>
    </location>
</feature>
<dbReference type="Proteomes" id="UP000504603">
    <property type="component" value="Unplaced"/>
</dbReference>
<feature type="DNA-binding region" description="Homeobox" evidence="2">
    <location>
        <begin position="96"/>
        <end position="160"/>
    </location>
</feature>
<dbReference type="InterPro" id="IPR001356">
    <property type="entry name" value="HD"/>
</dbReference>
<evidence type="ECO:0000313" key="6">
    <source>
        <dbReference type="Proteomes" id="UP000504603"/>
    </source>
</evidence>
<keyword evidence="2 3" id="KW-0371">Homeobox</keyword>